<organism evidence="2 3">
    <name type="scientific">Plenodomus tracheiphilus IPT5</name>
    <dbReference type="NCBI Taxonomy" id="1408161"/>
    <lineage>
        <taxon>Eukaryota</taxon>
        <taxon>Fungi</taxon>
        <taxon>Dikarya</taxon>
        <taxon>Ascomycota</taxon>
        <taxon>Pezizomycotina</taxon>
        <taxon>Dothideomycetes</taxon>
        <taxon>Pleosporomycetidae</taxon>
        <taxon>Pleosporales</taxon>
        <taxon>Pleosporineae</taxon>
        <taxon>Leptosphaeriaceae</taxon>
        <taxon>Plenodomus</taxon>
    </lineage>
</organism>
<dbReference type="OrthoDB" id="5413827at2759"/>
<evidence type="ECO:0000313" key="2">
    <source>
        <dbReference type="EMBL" id="KAF2849640.1"/>
    </source>
</evidence>
<feature type="region of interest" description="Disordered" evidence="1">
    <location>
        <begin position="1"/>
        <end position="42"/>
    </location>
</feature>
<feature type="compositionally biased region" description="Polar residues" evidence="1">
    <location>
        <begin position="33"/>
        <end position="42"/>
    </location>
</feature>
<dbReference type="EMBL" id="MU006310">
    <property type="protein sequence ID" value="KAF2849640.1"/>
    <property type="molecule type" value="Genomic_DNA"/>
</dbReference>
<dbReference type="PANTHER" id="PTHR38790">
    <property type="entry name" value="2EXR DOMAIN-CONTAINING PROTEIN-RELATED"/>
    <property type="match status" value="1"/>
</dbReference>
<evidence type="ECO:0000256" key="1">
    <source>
        <dbReference type="SAM" id="MobiDB-lite"/>
    </source>
</evidence>
<keyword evidence="3" id="KW-1185">Reference proteome</keyword>
<gene>
    <name evidence="2" type="ORF">T440DRAFT_555627</name>
</gene>
<evidence type="ECO:0000313" key="3">
    <source>
        <dbReference type="Proteomes" id="UP000799423"/>
    </source>
</evidence>
<proteinExistence type="predicted"/>
<accession>A0A6A7B2B8</accession>
<protein>
    <submittedName>
        <fullName evidence="2">Uncharacterized protein</fullName>
    </submittedName>
</protein>
<dbReference type="Proteomes" id="UP000799423">
    <property type="component" value="Unassembled WGS sequence"/>
</dbReference>
<sequence>MHNNLKTQRHPIRPPIPKLSSGTRPRKNRRNQSENTMPPQESSSFLALPAEIRLQIYSHILPPHVIYIRMLWTGVFIPSGFAYHCLPSSAPLISPTEKELLTNVISFSPDISTLTLICKQMHRETAILPFQTWVWAFDTPWTLDQWVSLKRGNVKQESKRSVRTVAVPMPGVFGSSESLMGDLCTVLLTGRFRLEGEESKEEKTGILTLRRAKGSSTWVRGERWTAGETVREESPSSV</sequence>
<reference evidence="2" key="1">
    <citation type="submission" date="2020-01" db="EMBL/GenBank/DDBJ databases">
        <authorList>
            <consortium name="DOE Joint Genome Institute"/>
            <person name="Haridas S."/>
            <person name="Albert R."/>
            <person name="Binder M."/>
            <person name="Bloem J."/>
            <person name="Labutti K."/>
            <person name="Salamov A."/>
            <person name="Andreopoulos B."/>
            <person name="Baker S.E."/>
            <person name="Barry K."/>
            <person name="Bills G."/>
            <person name="Bluhm B.H."/>
            <person name="Cannon C."/>
            <person name="Castanera R."/>
            <person name="Culley D.E."/>
            <person name="Daum C."/>
            <person name="Ezra D."/>
            <person name="Gonzalez J.B."/>
            <person name="Henrissat B."/>
            <person name="Kuo A."/>
            <person name="Liang C."/>
            <person name="Lipzen A."/>
            <person name="Lutzoni F."/>
            <person name="Magnuson J."/>
            <person name="Mondo S."/>
            <person name="Nolan M."/>
            <person name="Ohm R."/>
            <person name="Pangilinan J."/>
            <person name="Park H.-J."/>
            <person name="Ramirez L."/>
            <person name="Alfaro M."/>
            <person name="Sun H."/>
            <person name="Tritt A."/>
            <person name="Yoshinaga Y."/>
            <person name="Zwiers L.-H."/>
            <person name="Turgeon B.G."/>
            <person name="Goodwin S.B."/>
            <person name="Spatafora J.W."/>
            <person name="Crous P.W."/>
            <person name="Grigoriev I.V."/>
        </authorList>
    </citation>
    <scope>NUCLEOTIDE SEQUENCE</scope>
    <source>
        <strain evidence="2">IPT5</strain>
    </source>
</reference>
<dbReference type="AlphaFoldDB" id="A0A6A7B2B8"/>
<name>A0A6A7B2B8_9PLEO</name>